<name>A0A5B7HTD8_PORTR</name>
<keyword evidence="2" id="KW-1185">Reference proteome</keyword>
<dbReference type="AlphaFoldDB" id="A0A5B7HTD8"/>
<comment type="caution">
    <text evidence="1">The sequence shown here is derived from an EMBL/GenBank/DDBJ whole genome shotgun (WGS) entry which is preliminary data.</text>
</comment>
<reference evidence="1 2" key="1">
    <citation type="submission" date="2019-05" db="EMBL/GenBank/DDBJ databases">
        <title>Another draft genome of Portunus trituberculatus and its Hox gene families provides insights of decapod evolution.</title>
        <authorList>
            <person name="Jeong J.-H."/>
            <person name="Song I."/>
            <person name="Kim S."/>
            <person name="Choi T."/>
            <person name="Kim D."/>
            <person name="Ryu S."/>
            <person name="Kim W."/>
        </authorList>
    </citation>
    <scope>NUCLEOTIDE SEQUENCE [LARGE SCALE GENOMIC DNA]</scope>
    <source>
        <tissue evidence="1">Muscle</tissue>
    </source>
</reference>
<evidence type="ECO:0000313" key="2">
    <source>
        <dbReference type="Proteomes" id="UP000324222"/>
    </source>
</evidence>
<dbReference type="EMBL" id="VSRR010042991">
    <property type="protein sequence ID" value="MPC76281.1"/>
    <property type="molecule type" value="Genomic_DNA"/>
</dbReference>
<proteinExistence type="predicted"/>
<sequence length="58" mass="6589">MVQKVADFLVYLRQDCYLSNSAIKDYKAMLNSVLAIRGLDLNNDQVLRLIIRACSSKP</sequence>
<gene>
    <name evidence="1" type="ORF">E2C01_070690</name>
</gene>
<organism evidence="1 2">
    <name type="scientific">Portunus trituberculatus</name>
    <name type="common">Swimming crab</name>
    <name type="synonym">Neptunus trituberculatus</name>
    <dbReference type="NCBI Taxonomy" id="210409"/>
    <lineage>
        <taxon>Eukaryota</taxon>
        <taxon>Metazoa</taxon>
        <taxon>Ecdysozoa</taxon>
        <taxon>Arthropoda</taxon>
        <taxon>Crustacea</taxon>
        <taxon>Multicrustacea</taxon>
        <taxon>Malacostraca</taxon>
        <taxon>Eumalacostraca</taxon>
        <taxon>Eucarida</taxon>
        <taxon>Decapoda</taxon>
        <taxon>Pleocyemata</taxon>
        <taxon>Brachyura</taxon>
        <taxon>Eubrachyura</taxon>
        <taxon>Portunoidea</taxon>
        <taxon>Portunidae</taxon>
        <taxon>Portuninae</taxon>
        <taxon>Portunus</taxon>
    </lineage>
</organism>
<dbReference type="Proteomes" id="UP000324222">
    <property type="component" value="Unassembled WGS sequence"/>
</dbReference>
<protein>
    <submittedName>
        <fullName evidence="1">Uncharacterized protein</fullName>
    </submittedName>
</protein>
<accession>A0A5B7HTD8</accession>
<evidence type="ECO:0000313" key="1">
    <source>
        <dbReference type="EMBL" id="MPC76281.1"/>
    </source>
</evidence>